<comment type="similarity">
    <text evidence="1 4">Belongs to the universal ribosomal protein uL13 family.</text>
</comment>
<dbReference type="Pfam" id="PF00572">
    <property type="entry name" value="Ribosomal_L13"/>
    <property type="match status" value="1"/>
</dbReference>
<evidence type="ECO:0000256" key="4">
    <source>
        <dbReference type="HAMAP-Rule" id="MF_01366"/>
    </source>
</evidence>
<dbReference type="InterPro" id="IPR005823">
    <property type="entry name" value="Ribosomal_uL13_bac-type"/>
</dbReference>
<dbReference type="Gene3D" id="3.90.1180.10">
    <property type="entry name" value="Ribosomal protein L13"/>
    <property type="match status" value="1"/>
</dbReference>
<reference evidence="5 6" key="2">
    <citation type="journal article" date="2020" name="Cell Rep.">
        <title>Acquisition and Adaptation of Ultra-small Parasitic Reduced Genome Bacteria to Mammalian Hosts.</title>
        <authorList>
            <person name="McLean J.S."/>
            <person name="Bor B."/>
            <person name="Kerns K.A."/>
            <person name="Liu Q."/>
            <person name="To T.T."/>
            <person name="Solden L."/>
            <person name="Hendrickson E.L."/>
            <person name="Wrighton K."/>
            <person name="Shi W."/>
            <person name="He X."/>
        </authorList>
    </citation>
    <scope>NUCLEOTIDE SEQUENCE [LARGE SCALE GENOMIC DNA]</scope>
    <source>
        <strain evidence="5 6">TM7_KMM_G3_1_HOT_351</strain>
    </source>
</reference>
<dbReference type="NCBIfam" id="TIGR01066">
    <property type="entry name" value="rplM_bact"/>
    <property type="match status" value="1"/>
</dbReference>
<keyword evidence="2 4" id="KW-0689">Ribosomal protein</keyword>
<evidence type="ECO:0000313" key="5">
    <source>
        <dbReference type="EMBL" id="RYC73776.1"/>
    </source>
</evidence>
<dbReference type="Proteomes" id="UP001191004">
    <property type="component" value="Unassembled WGS sequence"/>
</dbReference>
<dbReference type="RefSeq" id="WP_129604395.1">
    <property type="nucleotide sequence ID" value="NZ_PRLL01000004.1"/>
</dbReference>
<accession>A0ABY0FLN5</accession>
<comment type="caution">
    <text evidence="5">The sequence shown here is derived from an EMBL/GenBank/DDBJ whole genome shotgun (WGS) entry which is preliminary data.</text>
</comment>
<organism evidence="5 6">
    <name type="scientific">Candidatus Nanosyncoccus nanoralicus</name>
    <dbReference type="NCBI Taxonomy" id="2171996"/>
    <lineage>
        <taxon>Bacteria</taxon>
        <taxon>Candidatus Saccharimonadota</taxon>
        <taxon>Candidatus Nanosyncoccalia</taxon>
        <taxon>Candidatus Nanosyncoccales</taxon>
        <taxon>Candidatus Nanosyncoccaceae</taxon>
        <taxon>Candidatus Nanosyncoccus</taxon>
    </lineage>
</organism>
<dbReference type="InterPro" id="IPR036899">
    <property type="entry name" value="Ribosomal_uL13_sf"/>
</dbReference>
<gene>
    <name evidence="4 5" type="primary">rplM</name>
    <name evidence="5" type="ORF">G3KMM_00233</name>
</gene>
<dbReference type="GO" id="GO:0005840">
    <property type="term" value="C:ribosome"/>
    <property type="evidence" value="ECO:0007669"/>
    <property type="project" value="UniProtKB-KW"/>
</dbReference>
<dbReference type="CDD" id="cd00392">
    <property type="entry name" value="Ribosomal_L13"/>
    <property type="match status" value="1"/>
</dbReference>
<evidence type="ECO:0000313" key="6">
    <source>
        <dbReference type="Proteomes" id="UP001191004"/>
    </source>
</evidence>
<reference evidence="5 6" key="1">
    <citation type="journal article" date="2018" name="bioRxiv">
        <title>Evidence of independent acquisition and adaption of ultra-small bacteria to human hosts across the highly diverse yet reduced genomes of the phylum Saccharibacteria.</title>
        <authorList>
            <person name="McLean J.S."/>
            <person name="Bor B."/>
            <person name="To T.T."/>
            <person name="Liu Q."/>
            <person name="Kearns K.A."/>
            <person name="Solden L.M."/>
            <person name="Wrighton K.C."/>
            <person name="He X."/>
            <person name="Shi W."/>
        </authorList>
    </citation>
    <scope>NUCLEOTIDE SEQUENCE [LARGE SCALE GENOMIC DNA]</scope>
    <source>
        <strain evidence="5 6">TM7_KMM_G3_1_HOT_351</strain>
    </source>
</reference>
<evidence type="ECO:0000256" key="3">
    <source>
        <dbReference type="ARBA" id="ARBA00023274"/>
    </source>
</evidence>
<evidence type="ECO:0000256" key="2">
    <source>
        <dbReference type="ARBA" id="ARBA00022980"/>
    </source>
</evidence>
<keyword evidence="3 4" id="KW-0687">Ribonucleoprotein</keyword>
<dbReference type="SUPFAM" id="SSF52161">
    <property type="entry name" value="Ribosomal protein L13"/>
    <property type="match status" value="1"/>
</dbReference>
<protein>
    <recommendedName>
        <fullName evidence="4">Large ribosomal subunit protein uL13</fullName>
    </recommendedName>
</protein>
<dbReference type="PANTHER" id="PTHR11545:SF2">
    <property type="entry name" value="LARGE RIBOSOMAL SUBUNIT PROTEIN UL13M"/>
    <property type="match status" value="1"/>
</dbReference>
<dbReference type="InterPro" id="IPR005822">
    <property type="entry name" value="Ribosomal_uL13"/>
</dbReference>
<dbReference type="PANTHER" id="PTHR11545">
    <property type="entry name" value="RIBOSOMAL PROTEIN L13"/>
    <property type="match status" value="1"/>
</dbReference>
<dbReference type="EMBL" id="PRLL01000004">
    <property type="protein sequence ID" value="RYC73776.1"/>
    <property type="molecule type" value="Genomic_DNA"/>
</dbReference>
<name>A0ABY0FLN5_9BACT</name>
<comment type="function">
    <text evidence="4">This protein is one of the early assembly proteins of the 50S ribosomal subunit, although it is not seen to bind rRNA by itself. It is important during the early stages of 50S assembly.</text>
</comment>
<dbReference type="HAMAP" id="MF_01366">
    <property type="entry name" value="Ribosomal_uL13"/>
    <property type="match status" value="1"/>
</dbReference>
<evidence type="ECO:0000256" key="1">
    <source>
        <dbReference type="ARBA" id="ARBA00006227"/>
    </source>
</evidence>
<keyword evidence="6" id="KW-1185">Reference proteome</keyword>
<dbReference type="PIRSF" id="PIRSF002181">
    <property type="entry name" value="Ribosomal_L13"/>
    <property type="match status" value="1"/>
</dbReference>
<sequence>MKTFSQKTAEIKREWFVIDASTLPLGKLAVVIADKLMGKSKVTYTPNVDNGDYVIVINAKNIQVTGNKMVDKKYYRHSGFPGGLRELRLEEVIEKDPSYALKEAVKGMMPKNKLAADRLARLRVFNGAEHAHAAQNPKEIK</sequence>
<proteinExistence type="inferred from homology"/>
<comment type="subunit">
    <text evidence="4">Part of the 50S ribosomal subunit.</text>
</comment>